<feature type="region of interest" description="Disordered" evidence="4">
    <location>
        <begin position="1"/>
        <end position="30"/>
    </location>
</feature>
<protein>
    <recommendedName>
        <fullName evidence="7">G-alpha-domain-containing protein</fullName>
    </recommendedName>
</protein>
<feature type="compositionally biased region" description="Polar residues" evidence="4">
    <location>
        <begin position="137"/>
        <end position="151"/>
    </location>
</feature>
<gene>
    <name evidence="5" type="ORF">GFSPODELE1_LOCUS7177</name>
</gene>
<feature type="region of interest" description="Disordered" evidence="4">
    <location>
        <begin position="130"/>
        <end position="163"/>
    </location>
</feature>
<keyword evidence="1" id="KW-0547">Nucleotide-binding</keyword>
<reference evidence="6" key="1">
    <citation type="submission" date="2024-04" db="EMBL/GenBank/DDBJ databases">
        <authorList>
            <person name="Shaw F."/>
            <person name="Minotto A."/>
        </authorList>
    </citation>
    <scope>NUCLEOTIDE SEQUENCE [LARGE SCALE GENOMIC DNA]</scope>
</reference>
<evidence type="ECO:0000256" key="2">
    <source>
        <dbReference type="ARBA" id="ARBA00023134"/>
    </source>
</evidence>
<dbReference type="InterPro" id="IPR027417">
    <property type="entry name" value="P-loop_NTPase"/>
</dbReference>
<dbReference type="PANTHER" id="PTHR10218">
    <property type="entry name" value="GTP-BINDING PROTEIN ALPHA SUBUNIT"/>
    <property type="match status" value="1"/>
</dbReference>
<dbReference type="PANTHER" id="PTHR10218:SF360">
    <property type="entry name" value="GUANINE NUCLEOTIDE-BINDING PROTEIN SUBUNIT ALPHA HOMOLOG"/>
    <property type="match status" value="1"/>
</dbReference>
<dbReference type="PRINTS" id="PR00318">
    <property type="entry name" value="GPROTEINA"/>
</dbReference>
<evidence type="ECO:0000313" key="6">
    <source>
        <dbReference type="Proteomes" id="UP001497453"/>
    </source>
</evidence>
<dbReference type="EMBL" id="OZ037948">
    <property type="protein sequence ID" value="CAL1709067.1"/>
    <property type="molecule type" value="Genomic_DNA"/>
</dbReference>
<dbReference type="SUPFAM" id="SSF47895">
    <property type="entry name" value="Transducin (alpha subunit), insertion domain"/>
    <property type="match status" value="1"/>
</dbReference>
<keyword evidence="6" id="KW-1185">Reference proteome</keyword>
<accession>A0ABP1DMJ7</accession>
<keyword evidence="3" id="KW-0807">Transducer</keyword>
<evidence type="ECO:0008006" key="7">
    <source>
        <dbReference type="Google" id="ProtNLM"/>
    </source>
</evidence>
<evidence type="ECO:0000256" key="1">
    <source>
        <dbReference type="ARBA" id="ARBA00022741"/>
    </source>
</evidence>
<dbReference type="InterPro" id="IPR001019">
    <property type="entry name" value="Gprotein_alpha_su"/>
</dbReference>
<dbReference type="SMART" id="SM00275">
    <property type="entry name" value="G_alpha"/>
    <property type="match status" value="1"/>
</dbReference>
<name>A0ABP1DMJ7_9APHY</name>
<evidence type="ECO:0000313" key="5">
    <source>
        <dbReference type="EMBL" id="CAL1709067.1"/>
    </source>
</evidence>
<dbReference type="InterPro" id="IPR011025">
    <property type="entry name" value="GproteinA_insert"/>
</dbReference>
<keyword evidence="2" id="KW-0342">GTP-binding</keyword>
<dbReference type="Gene3D" id="3.40.50.300">
    <property type="entry name" value="P-loop containing nucleotide triphosphate hydrolases"/>
    <property type="match status" value="2"/>
</dbReference>
<proteinExistence type="predicted"/>
<dbReference type="SUPFAM" id="SSF52540">
    <property type="entry name" value="P-loop containing nucleoside triphosphate hydrolases"/>
    <property type="match status" value="1"/>
</dbReference>
<dbReference type="Pfam" id="PF00503">
    <property type="entry name" value="G-alpha"/>
    <property type="match status" value="1"/>
</dbReference>
<evidence type="ECO:0000256" key="3">
    <source>
        <dbReference type="ARBA" id="ARBA00023224"/>
    </source>
</evidence>
<organism evidence="5 6">
    <name type="scientific">Somion occarium</name>
    <dbReference type="NCBI Taxonomy" id="3059160"/>
    <lineage>
        <taxon>Eukaryota</taxon>
        <taxon>Fungi</taxon>
        <taxon>Dikarya</taxon>
        <taxon>Basidiomycota</taxon>
        <taxon>Agaricomycotina</taxon>
        <taxon>Agaricomycetes</taxon>
        <taxon>Polyporales</taxon>
        <taxon>Cerrenaceae</taxon>
        <taxon>Somion</taxon>
    </lineage>
</organism>
<evidence type="ECO:0000256" key="4">
    <source>
        <dbReference type="SAM" id="MobiDB-lite"/>
    </source>
</evidence>
<dbReference type="PROSITE" id="PS51882">
    <property type="entry name" value="G_ALPHA"/>
    <property type="match status" value="1"/>
</dbReference>
<sequence length="485" mass="54661">MSTRRESTSPIQIGPVGQSWPPYPPAEETELERALRLEEEKEAKKKSDVIDEAIEVERNELKKRKQYIKVLLLGQAESGKSTILKQFQLNYAPKAFQAESEAWRAVIQLNLVRTVNFILDIMAGSSNMTSEEKESAATYSSSPQPNANRSSSETRNDDLGPLKTRLAPLRQVEMILVNRLSADEPRRSGSLDGLTPKYYSRASEVSIRGGTGWKALVQRKQDSRGSEPDDLDQARQILETCQKDIVALWKSPPVQQQLRQSDIVLRDQSGFFLDDTRRIASQKYKPTFPDILKARLQTIGVEEHSMTFESAEGQSAAAQAGKTWLFYDVGGSKGQRAAWAPYFDDVNAMIFLCSMAGFNQTLSEDRSVNRLLDSLTLWKTICSSKLLSNVTFILLLNKCDLLEAKLKGGELFARYVRSFKEANDFKHVSEYLRGKFIAIHKSQSARKRALHVHLTCAIDIEVMSHVIVRLREAILVDNLMSVDLI</sequence>
<dbReference type="Proteomes" id="UP001497453">
    <property type="component" value="Chromosome 5"/>
</dbReference>